<dbReference type="Proteomes" id="UP000232323">
    <property type="component" value="Unassembled WGS sequence"/>
</dbReference>
<dbReference type="OrthoDB" id="525068at2759"/>
<protein>
    <submittedName>
        <fullName evidence="1">Uncharacterized protein</fullName>
    </submittedName>
</protein>
<gene>
    <name evidence="1" type="ORF">CEUSTIGMA_g9135.t1</name>
</gene>
<evidence type="ECO:0000313" key="1">
    <source>
        <dbReference type="EMBL" id="GAX81707.1"/>
    </source>
</evidence>
<sequence length="134" mass="15369">MLIHKLSARLRTLFRLIERLPNIETRISARDEARKLIRERCKESDPQKLLDYQKELVSRIAYLRIITPKDPSHVSSSAGTTYVLRDGHLVEGSGQHRGGRIADGSITTEDAMQRNNRDFKRFFGADKPKSGVFF</sequence>
<dbReference type="EMBL" id="BEGY01000069">
    <property type="protein sequence ID" value="GAX81707.1"/>
    <property type="molecule type" value="Genomic_DNA"/>
</dbReference>
<comment type="caution">
    <text evidence="1">The sequence shown here is derived from an EMBL/GenBank/DDBJ whole genome shotgun (WGS) entry which is preliminary data.</text>
</comment>
<accession>A0A250XF58</accession>
<reference evidence="1 2" key="1">
    <citation type="submission" date="2017-08" db="EMBL/GenBank/DDBJ databases">
        <title>Acidophilic green algal genome provides insights into adaptation to an acidic environment.</title>
        <authorList>
            <person name="Hirooka S."/>
            <person name="Hirose Y."/>
            <person name="Kanesaki Y."/>
            <person name="Higuchi S."/>
            <person name="Fujiwara T."/>
            <person name="Onuma R."/>
            <person name="Era A."/>
            <person name="Ohbayashi R."/>
            <person name="Uzuka A."/>
            <person name="Nozaki H."/>
            <person name="Yoshikawa H."/>
            <person name="Miyagishima S.Y."/>
        </authorList>
    </citation>
    <scope>NUCLEOTIDE SEQUENCE [LARGE SCALE GENOMIC DNA]</scope>
    <source>
        <strain evidence="1 2">NIES-2499</strain>
    </source>
</reference>
<proteinExistence type="predicted"/>
<dbReference type="AlphaFoldDB" id="A0A250XF58"/>
<keyword evidence="2" id="KW-1185">Reference proteome</keyword>
<evidence type="ECO:0000313" key="2">
    <source>
        <dbReference type="Proteomes" id="UP000232323"/>
    </source>
</evidence>
<organism evidence="1 2">
    <name type="scientific">Chlamydomonas eustigma</name>
    <dbReference type="NCBI Taxonomy" id="1157962"/>
    <lineage>
        <taxon>Eukaryota</taxon>
        <taxon>Viridiplantae</taxon>
        <taxon>Chlorophyta</taxon>
        <taxon>core chlorophytes</taxon>
        <taxon>Chlorophyceae</taxon>
        <taxon>CS clade</taxon>
        <taxon>Chlamydomonadales</taxon>
        <taxon>Chlamydomonadaceae</taxon>
        <taxon>Chlamydomonas</taxon>
    </lineage>
</organism>
<name>A0A250XF58_9CHLO</name>